<evidence type="ECO:0000259" key="2">
    <source>
        <dbReference type="PROSITE" id="PS51382"/>
    </source>
</evidence>
<keyword evidence="5" id="KW-1185">Reference proteome</keyword>
<dbReference type="EMBL" id="KV442189">
    <property type="protein sequence ID" value="OAQ22272.1"/>
    <property type="molecule type" value="Genomic_DNA"/>
</dbReference>
<gene>
    <name evidence="3" type="ORF">K457DRAFT_1882577</name>
    <name evidence="4" type="ORF">K457DRAFT_26199</name>
</gene>
<evidence type="ECO:0000313" key="4">
    <source>
        <dbReference type="EMBL" id="OAQ22290.1"/>
    </source>
</evidence>
<dbReference type="OrthoDB" id="1703270at2759"/>
<reference evidence="3 5" key="1">
    <citation type="submission" date="2016-05" db="EMBL/GenBank/DDBJ databases">
        <title>Genome sequencing reveals origins of a unique bacterial endosymbiosis in the earliest lineages of terrestrial Fungi.</title>
        <authorList>
            <consortium name="DOE Joint Genome Institute"/>
            <person name="Uehling J."/>
            <person name="Gryganskyi A."/>
            <person name="Hameed K."/>
            <person name="Tschaplinski T."/>
            <person name="Misztal P."/>
            <person name="Wu S."/>
            <person name="Desiro A."/>
            <person name="Vande Pol N."/>
            <person name="Du Z.-Y."/>
            <person name="Zienkiewicz A."/>
            <person name="Zienkiewicz K."/>
            <person name="Morin E."/>
            <person name="Tisserant E."/>
            <person name="Splivallo R."/>
            <person name="Hainaut M."/>
            <person name="Henrissat B."/>
            <person name="Ohm R."/>
            <person name="Kuo A."/>
            <person name="Yan J."/>
            <person name="Lipzen A."/>
            <person name="Nolan M."/>
            <person name="Labutti K."/>
            <person name="Barry K."/>
            <person name="Goldstein A."/>
            <person name="Labbe J."/>
            <person name="Schadt C."/>
            <person name="Tuskan G."/>
            <person name="Grigoriev I."/>
            <person name="Martin F."/>
            <person name="Vilgalys R."/>
            <person name="Bonito G."/>
        </authorList>
    </citation>
    <scope>NUCLEOTIDE SEQUENCE [LARGE SCALE GENOMIC DNA]</scope>
    <source>
        <strain evidence="3 5">AG-77</strain>
    </source>
</reference>
<dbReference type="Proteomes" id="UP000078512">
    <property type="component" value="Unassembled WGS sequence"/>
</dbReference>
<feature type="region of interest" description="Disordered" evidence="1">
    <location>
        <begin position="174"/>
        <end position="231"/>
    </location>
</feature>
<organism evidence="3 5">
    <name type="scientific">Linnemannia elongata AG-77</name>
    <dbReference type="NCBI Taxonomy" id="1314771"/>
    <lineage>
        <taxon>Eukaryota</taxon>
        <taxon>Fungi</taxon>
        <taxon>Fungi incertae sedis</taxon>
        <taxon>Mucoromycota</taxon>
        <taxon>Mortierellomycotina</taxon>
        <taxon>Mortierellomycetes</taxon>
        <taxon>Mortierellales</taxon>
        <taxon>Mortierellaceae</taxon>
        <taxon>Linnemannia</taxon>
    </lineage>
</organism>
<dbReference type="PROSITE" id="PS51382">
    <property type="entry name" value="SPX"/>
    <property type="match status" value="1"/>
</dbReference>
<evidence type="ECO:0000313" key="3">
    <source>
        <dbReference type="EMBL" id="OAQ22272.1"/>
    </source>
</evidence>
<evidence type="ECO:0000256" key="1">
    <source>
        <dbReference type="SAM" id="MobiDB-lite"/>
    </source>
</evidence>
<dbReference type="AlphaFoldDB" id="A0A197JAY3"/>
<feature type="domain" description="SPX" evidence="2">
    <location>
        <begin position="1"/>
        <end position="231"/>
    </location>
</feature>
<evidence type="ECO:0000313" key="5">
    <source>
        <dbReference type="Proteomes" id="UP000078512"/>
    </source>
</evidence>
<sequence>MKLGKAFESNAEAMPEKWRPNVIRYNDFKKKINAIVQEPDDRDLNSSVIKSLLSPSMPDDVQRKEDSIGEEKGHLSSCIKVVLINLEPNSQSFSQEEQLSELFVHKSASTGDLHEQMLASDVLISREIPVGIHDHRTVAVLSQHTTCRFLAAPGPYSEAAYCFCRLSTVDTGSSAVTKPSTTVEPAQADSSVSWPLSQPPFLPGYPNVAQGMLSSEQKNDEPKEILATPKR</sequence>
<name>A0A197JAY3_9FUNG</name>
<dbReference type="EMBL" id="KV442184">
    <property type="protein sequence ID" value="OAQ22290.1"/>
    <property type="molecule type" value="Genomic_DNA"/>
</dbReference>
<dbReference type="InterPro" id="IPR004331">
    <property type="entry name" value="SPX_dom"/>
</dbReference>
<protein>
    <recommendedName>
        <fullName evidence="2">SPX domain-containing protein</fullName>
    </recommendedName>
</protein>
<proteinExistence type="predicted"/>
<accession>A0A197JAY3</accession>
<feature type="compositionally biased region" description="Polar residues" evidence="1">
    <location>
        <begin position="174"/>
        <end position="196"/>
    </location>
</feature>